<dbReference type="RefSeq" id="WP_114189453.1">
    <property type="nucleotide sequence ID" value="NZ_BJYU01000317.1"/>
</dbReference>
<name>A0A512C4E1_9HYPH</name>
<keyword evidence="2" id="KW-1185">Reference proteome</keyword>
<sequence length="87" mass="9855">MADRNLISFPPARNVRLIKYLVAKFLEIPGGPGRLRCFRRTILRDLAQRRRALGFPTATVNAELKEIERAMARRLAVTFLSKTEASG</sequence>
<evidence type="ECO:0000313" key="1">
    <source>
        <dbReference type="EMBL" id="GEO19081.1"/>
    </source>
</evidence>
<dbReference type="Proteomes" id="UP000321085">
    <property type="component" value="Unassembled WGS sequence"/>
</dbReference>
<protein>
    <submittedName>
        <fullName evidence="1">Uncharacterized protein</fullName>
    </submittedName>
</protein>
<accession>A0A512C4E1</accession>
<proteinExistence type="predicted"/>
<evidence type="ECO:0000313" key="2">
    <source>
        <dbReference type="Proteomes" id="UP000321085"/>
    </source>
</evidence>
<dbReference type="EMBL" id="BJYU01000317">
    <property type="protein sequence ID" value="GEO19081.1"/>
    <property type="molecule type" value="Genomic_DNA"/>
</dbReference>
<organism evidence="1 2">
    <name type="scientific">Microvirga aerophila</name>
    <dbReference type="NCBI Taxonomy" id="670291"/>
    <lineage>
        <taxon>Bacteria</taxon>
        <taxon>Pseudomonadati</taxon>
        <taxon>Pseudomonadota</taxon>
        <taxon>Alphaproteobacteria</taxon>
        <taxon>Hyphomicrobiales</taxon>
        <taxon>Methylobacteriaceae</taxon>
        <taxon>Microvirga</taxon>
    </lineage>
</organism>
<gene>
    <name evidence="1" type="ORF">MAE02_67770</name>
</gene>
<reference evidence="1 2" key="1">
    <citation type="submission" date="2019-07" db="EMBL/GenBank/DDBJ databases">
        <title>Whole genome shotgun sequence of Microvirga aerophila NBRC 106136.</title>
        <authorList>
            <person name="Hosoyama A."/>
            <person name="Uohara A."/>
            <person name="Ohji S."/>
            <person name="Ichikawa N."/>
        </authorList>
    </citation>
    <scope>NUCLEOTIDE SEQUENCE [LARGE SCALE GENOMIC DNA]</scope>
    <source>
        <strain evidence="1 2">NBRC 106136</strain>
    </source>
</reference>
<dbReference type="AlphaFoldDB" id="A0A512C4E1"/>
<comment type="caution">
    <text evidence="1">The sequence shown here is derived from an EMBL/GenBank/DDBJ whole genome shotgun (WGS) entry which is preliminary data.</text>
</comment>